<dbReference type="NCBIfam" id="NF008712">
    <property type="entry name" value="PRK11715.1-1"/>
    <property type="match status" value="1"/>
</dbReference>
<keyword evidence="3" id="KW-1185">Reference proteome</keyword>
<keyword evidence="1" id="KW-1133">Transmembrane helix</keyword>
<dbReference type="AlphaFoldDB" id="A0A4Q9Z1E3"/>
<feature type="transmembrane region" description="Helical" evidence="1">
    <location>
        <begin position="425"/>
        <end position="443"/>
    </location>
</feature>
<keyword evidence="1" id="KW-0812">Transmembrane</keyword>
<dbReference type="PANTHER" id="PTHR30092:SF0">
    <property type="entry name" value="INNER MEMBRANE PROTEIN CRED"/>
    <property type="match status" value="1"/>
</dbReference>
<evidence type="ECO:0000313" key="2">
    <source>
        <dbReference type="EMBL" id="TBX69936.1"/>
    </source>
</evidence>
<feature type="transmembrane region" description="Helical" evidence="1">
    <location>
        <begin position="346"/>
        <end position="366"/>
    </location>
</feature>
<accession>A0A4Q9Z1E3</accession>
<dbReference type="InterPro" id="IPR010364">
    <property type="entry name" value="Uncharacterised_IM_CreD"/>
</dbReference>
<gene>
    <name evidence="2" type="primary">creD</name>
    <name evidence="2" type="ORF">EZL74_05835</name>
</gene>
<feature type="transmembrane region" description="Helical" evidence="1">
    <location>
        <begin position="372"/>
        <end position="393"/>
    </location>
</feature>
<keyword evidence="1" id="KW-0472">Membrane</keyword>
<organism evidence="2 3">
    <name type="scientific">Flavobacterium silvisoli</name>
    <dbReference type="NCBI Taxonomy" id="2529433"/>
    <lineage>
        <taxon>Bacteria</taxon>
        <taxon>Pseudomonadati</taxon>
        <taxon>Bacteroidota</taxon>
        <taxon>Flavobacteriia</taxon>
        <taxon>Flavobacteriales</taxon>
        <taxon>Flavobacteriaceae</taxon>
        <taxon>Flavobacterium</taxon>
    </lineage>
</organism>
<feature type="transmembrane region" description="Helical" evidence="1">
    <location>
        <begin position="20"/>
        <end position="39"/>
    </location>
</feature>
<protein>
    <submittedName>
        <fullName evidence="2">Cell envelope integrity protein CreD</fullName>
    </submittedName>
</protein>
<name>A0A4Q9Z1E3_9FLAO</name>
<dbReference type="OrthoDB" id="9791851at2"/>
<dbReference type="EMBL" id="SJPE01000005">
    <property type="protein sequence ID" value="TBX69936.1"/>
    <property type="molecule type" value="Genomic_DNA"/>
</dbReference>
<feature type="transmembrane region" description="Helical" evidence="1">
    <location>
        <begin position="400"/>
        <end position="419"/>
    </location>
</feature>
<feature type="transmembrane region" description="Helical" evidence="1">
    <location>
        <begin position="321"/>
        <end position="339"/>
    </location>
</feature>
<dbReference type="Pfam" id="PF06123">
    <property type="entry name" value="CreD"/>
    <property type="match status" value="1"/>
</dbReference>
<dbReference type="PANTHER" id="PTHR30092">
    <property type="entry name" value="INNER MEMBRANE PROTEIN CRED"/>
    <property type="match status" value="1"/>
</dbReference>
<evidence type="ECO:0000256" key="1">
    <source>
        <dbReference type="SAM" id="Phobius"/>
    </source>
</evidence>
<evidence type="ECO:0000313" key="3">
    <source>
        <dbReference type="Proteomes" id="UP000293300"/>
    </source>
</evidence>
<comment type="caution">
    <text evidence="2">The sequence shown here is derived from an EMBL/GenBank/DDBJ whole genome shotgun (WGS) entry which is preliminary data.</text>
</comment>
<sequence length="451" mass="51515">MENQENQIAETKIFFQSNTAKMMMIGFLTLVLLIPLFFVQDLIRERSKRKTEMVDEVANLWGKDILFYGPTLRIPFTSYENYSFTDVKTKTTTFQKKATTNYAYFFPTELKNTTGVKKNESLKRGLFNHVVFTADMNFKGNFFNPDFSKLGIAEENVQWDKASIVVKTTNLKSIKSELSIQLNNEKLMFEPQNNDNSGYSTLSSSTFDYKKILANNKVNFNFSITYNGSNSIKFIPIGKTTKISIDSDWESPSFEGSFAASDTTKNISNKGFHADWKILDINRTFTQQYAGALPDLNDYQFGVKFIKTVDEYQQNERASKYGFLVIGLTFLIFFLIQSISKISIHIFQYSMIGLALIMFYTLLISITEHSSFSFAYTVAGTSVVALISLYSVSILKNRKFPMFIGLSLSVLYTFIYVIIQLEDYALLVGSIGLFGILAAVMYFSRKIDWNK</sequence>
<dbReference type="PIRSF" id="PIRSF004548">
    <property type="entry name" value="CreD"/>
    <property type="match status" value="1"/>
</dbReference>
<dbReference type="RefSeq" id="WP_131475665.1">
    <property type="nucleotide sequence ID" value="NZ_SJPE01000005.1"/>
</dbReference>
<dbReference type="Proteomes" id="UP000293300">
    <property type="component" value="Unassembled WGS sequence"/>
</dbReference>
<proteinExistence type="predicted"/>
<dbReference type="GO" id="GO:0005886">
    <property type="term" value="C:plasma membrane"/>
    <property type="evidence" value="ECO:0007669"/>
    <property type="project" value="TreeGrafter"/>
</dbReference>
<reference evidence="2 3" key="1">
    <citation type="submission" date="2019-02" db="EMBL/GenBank/DDBJ databases">
        <title>Flavobacterium sp. RD-2-33 isolated from forest soil.</title>
        <authorList>
            <person name="Chaudhary D.K."/>
        </authorList>
    </citation>
    <scope>NUCLEOTIDE SEQUENCE [LARGE SCALE GENOMIC DNA]</scope>
    <source>
        <strain evidence="2 3">RD-2-33</strain>
    </source>
</reference>